<evidence type="ECO:0000256" key="3">
    <source>
        <dbReference type="ARBA" id="ARBA00011531"/>
    </source>
</evidence>
<keyword evidence="6 9" id="KW-0547">Nucleotide-binding</keyword>
<dbReference type="HOGENOM" id="CLU_008891_9_1_1"/>
<dbReference type="GO" id="GO:0005524">
    <property type="term" value="F:ATP binding"/>
    <property type="evidence" value="ECO:0007669"/>
    <property type="project" value="UniProtKB-KW"/>
</dbReference>
<keyword evidence="12" id="KW-1185">Reference proteome</keyword>
<dbReference type="EMBL" id="CP002504">
    <property type="protein sequence ID" value="AET41364.1"/>
    <property type="molecule type" value="Genomic_DNA"/>
</dbReference>
<dbReference type="PROSITE" id="PS00995">
    <property type="entry name" value="TCP1_3"/>
    <property type="match status" value="1"/>
</dbReference>
<dbReference type="OrthoDB" id="10248520at2759"/>
<evidence type="ECO:0000256" key="10">
    <source>
        <dbReference type="RuleBase" id="RU004192"/>
    </source>
</evidence>
<dbReference type="InterPro" id="IPR002194">
    <property type="entry name" value="Chaperonin_TCP-1_CS"/>
</dbReference>
<dbReference type="GeneID" id="11472683"/>
<dbReference type="Gene3D" id="3.30.260.10">
    <property type="entry name" value="TCP-1-like chaperonin intermediate domain"/>
    <property type="match status" value="1"/>
</dbReference>
<evidence type="ECO:0000256" key="6">
    <source>
        <dbReference type="ARBA" id="ARBA00022741"/>
    </source>
</evidence>
<dbReference type="SUPFAM" id="SSF54849">
    <property type="entry name" value="GroEL-intermediate domain like"/>
    <property type="match status" value="1"/>
</dbReference>
<proteinExistence type="inferred from homology"/>
<evidence type="ECO:0000313" key="12">
    <source>
        <dbReference type="Proteomes" id="UP000006790"/>
    </source>
</evidence>
<dbReference type="Gene3D" id="3.50.7.10">
    <property type="entry name" value="GroEL"/>
    <property type="match status" value="1"/>
</dbReference>
<dbReference type="OMA" id="HPAANMI"/>
<sequence length="529" mass="57556">MPSKVTASNATFNNREKPQEVRKANIIAARAVADAIRTSLGPKGMDKMIKTSRAEIIISNDGHTILQQMAILHPVAKMLVEVSGAQDAEAGDGTTSVVILTGALLGAADKLLNKGIHPTIIAESFQRAAKRSVEILLNMSHKISLQDRDALVRAAATSLSSKIVSQYSSILAPLAVNCVLKITTEDSTNVELNDIRLIKKVGGTIDETELVDGVVLTQSVVKNAGGPIRMDKARIALIQFQISPPKPDTENNIVVNDYRQMDKILKEERAYLLNICKKIKKAKCNVLLIQKSILRDAVNDLALHFLSKLNILVIKDIERDEVEFLSKSLGCRPISDIDLFTEDRLGSADLLEEIDSDGTKIVKITGVKSPNTKPTVSCIVRGANNVVLDETERSLHDALCVIRCLVKERALIAGGGAPEIEVSRTLMKEARALEGVEAFVWQEFAEALEVIPITLAENAGLNSIKVITELRSRHEKGEANAGISVRRSGTTNTYDEHILQPVLVSTSAITLASECVKSVLRIDDITFSR</sequence>
<dbReference type="PROSITE" id="PS00750">
    <property type="entry name" value="TCP1_1"/>
    <property type="match status" value="1"/>
</dbReference>
<comment type="subcellular location">
    <subcellularLocation>
        <location evidence="1">Cytoplasm</location>
    </subcellularLocation>
</comment>
<dbReference type="PANTHER" id="PTHR11353">
    <property type="entry name" value="CHAPERONIN"/>
    <property type="match status" value="1"/>
</dbReference>
<evidence type="ECO:0000256" key="9">
    <source>
        <dbReference type="RuleBase" id="RU004187"/>
    </source>
</evidence>
<dbReference type="InterPro" id="IPR027413">
    <property type="entry name" value="GROEL-like_equatorial_sf"/>
</dbReference>
<dbReference type="PROSITE" id="PS00751">
    <property type="entry name" value="TCP1_2"/>
    <property type="match status" value="1"/>
</dbReference>
<evidence type="ECO:0000256" key="7">
    <source>
        <dbReference type="ARBA" id="ARBA00022840"/>
    </source>
</evidence>
<dbReference type="Gene3D" id="1.10.560.10">
    <property type="entry name" value="GroEL-like equatorial domain"/>
    <property type="match status" value="1"/>
</dbReference>
<dbReference type="SUPFAM" id="SSF52029">
    <property type="entry name" value="GroEL apical domain-like"/>
    <property type="match status" value="1"/>
</dbReference>
<dbReference type="InterPro" id="IPR002423">
    <property type="entry name" value="Cpn60/GroEL/TCP-1"/>
</dbReference>
<dbReference type="SUPFAM" id="SSF48592">
    <property type="entry name" value="GroEL equatorial domain-like"/>
    <property type="match status" value="1"/>
</dbReference>
<keyword evidence="5" id="KW-0963">Cytoplasm</keyword>
<evidence type="ECO:0000313" key="11">
    <source>
        <dbReference type="EMBL" id="AET41364.1"/>
    </source>
</evidence>
<dbReference type="InterPro" id="IPR012717">
    <property type="entry name" value="Chap_CCT_delta"/>
</dbReference>
<dbReference type="InterPro" id="IPR027410">
    <property type="entry name" value="TCP-1-like_intermed_sf"/>
</dbReference>
<dbReference type="NCBIfam" id="TIGR02342">
    <property type="entry name" value="chap_CCT_delta"/>
    <property type="match status" value="1"/>
</dbReference>
<gene>
    <name evidence="11" type="ordered locus">Ecym_8068</name>
</gene>
<dbReference type="InterPro" id="IPR054827">
    <property type="entry name" value="thermosome_alpha"/>
</dbReference>
<dbReference type="GO" id="GO:0005832">
    <property type="term" value="C:chaperonin-containing T-complex"/>
    <property type="evidence" value="ECO:0007669"/>
    <property type="project" value="EnsemblFungi"/>
</dbReference>
<keyword evidence="8 9" id="KW-0143">Chaperone</keyword>
<dbReference type="CDD" id="cd03338">
    <property type="entry name" value="TCP1_delta"/>
    <property type="match status" value="1"/>
</dbReference>
<accession>G8JWZ0</accession>
<reference evidence="12" key="1">
    <citation type="journal article" date="2012" name="G3 (Bethesda)">
        <title>Pichia sorbitophila, an interspecies yeast hybrid reveals early steps of genome resolution following polyploidization.</title>
        <authorList>
            <person name="Leh Louis V."/>
            <person name="Despons L."/>
            <person name="Friedrich A."/>
            <person name="Martin T."/>
            <person name="Durrens P."/>
            <person name="Casaregola S."/>
            <person name="Neuveglise C."/>
            <person name="Fairhead C."/>
            <person name="Marck C."/>
            <person name="Cruz J.A."/>
            <person name="Straub M.L."/>
            <person name="Kugler V."/>
            <person name="Sacerdot C."/>
            <person name="Uzunov Z."/>
            <person name="Thierry A."/>
            <person name="Weiss S."/>
            <person name="Bleykasten C."/>
            <person name="De Montigny J."/>
            <person name="Jacques N."/>
            <person name="Jung P."/>
            <person name="Lemaire M."/>
            <person name="Mallet S."/>
            <person name="Morel G."/>
            <person name="Richard G.F."/>
            <person name="Sarkar A."/>
            <person name="Savel G."/>
            <person name="Schacherer J."/>
            <person name="Seret M.L."/>
            <person name="Talla E."/>
            <person name="Samson G."/>
            <person name="Jubin C."/>
            <person name="Poulain J."/>
            <person name="Vacherie B."/>
            <person name="Barbe V."/>
            <person name="Pelletier E."/>
            <person name="Sherman D.J."/>
            <person name="Westhof E."/>
            <person name="Weissenbach J."/>
            <person name="Baret P.V."/>
            <person name="Wincker P."/>
            <person name="Gaillardin C."/>
            <person name="Dujon B."/>
            <person name="Souciet J.L."/>
        </authorList>
    </citation>
    <scope>NUCLEOTIDE SEQUENCE [LARGE SCALE GENOMIC DNA]</scope>
    <source>
        <strain evidence="12">CBS 270.75 / DBVPG 7215 / KCTC 17166 / NRRL Y-17582</strain>
    </source>
</reference>
<dbReference type="GO" id="GO:0016887">
    <property type="term" value="F:ATP hydrolysis activity"/>
    <property type="evidence" value="ECO:0007669"/>
    <property type="project" value="InterPro"/>
</dbReference>
<dbReference type="eggNOG" id="KOG0358">
    <property type="taxonomic scope" value="Eukaryota"/>
</dbReference>
<dbReference type="FunCoup" id="G8JWZ0">
    <property type="interactions" value="1418"/>
</dbReference>
<dbReference type="AlphaFoldDB" id="G8JWZ0"/>
<dbReference type="KEGG" id="erc:Ecym_8068"/>
<dbReference type="InParanoid" id="G8JWZ0"/>
<organism evidence="11 12">
    <name type="scientific">Eremothecium cymbalariae (strain CBS 270.75 / DBVPG 7215 / KCTC 17166 / NRRL Y-17582)</name>
    <name type="common">Yeast</name>
    <dbReference type="NCBI Taxonomy" id="931890"/>
    <lineage>
        <taxon>Eukaryota</taxon>
        <taxon>Fungi</taxon>
        <taxon>Dikarya</taxon>
        <taxon>Ascomycota</taxon>
        <taxon>Saccharomycotina</taxon>
        <taxon>Saccharomycetes</taxon>
        <taxon>Saccharomycetales</taxon>
        <taxon>Saccharomycetaceae</taxon>
        <taxon>Eremothecium</taxon>
    </lineage>
</organism>
<comment type="subunit">
    <text evidence="3">Heterooligomeric complex of about 850 to 900 kDa that forms two stacked rings, 12 to 16 nm in diameter.</text>
</comment>
<name>G8JWZ0_ERECY</name>
<dbReference type="InterPro" id="IPR027409">
    <property type="entry name" value="GroEL-like_apical_dom_sf"/>
</dbReference>
<dbReference type="InterPro" id="IPR017998">
    <property type="entry name" value="Chaperone_TCP-1"/>
</dbReference>
<comment type="similarity">
    <text evidence="2 9">Belongs to the TCP-1 chaperonin family.</text>
</comment>
<dbReference type="RefSeq" id="XP_003648181.1">
    <property type="nucleotide sequence ID" value="XM_003648133.1"/>
</dbReference>
<dbReference type="GO" id="GO:0140662">
    <property type="term" value="F:ATP-dependent protein folding chaperone"/>
    <property type="evidence" value="ECO:0007669"/>
    <property type="project" value="InterPro"/>
</dbReference>
<dbReference type="Proteomes" id="UP000006790">
    <property type="component" value="Chromosome 8"/>
</dbReference>
<dbReference type="FunFam" id="3.50.7.10:FF:000010">
    <property type="entry name" value="T-complex protein 1 subunit delta"/>
    <property type="match status" value="1"/>
</dbReference>
<evidence type="ECO:0000256" key="5">
    <source>
        <dbReference type="ARBA" id="ARBA00022490"/>
    </source>
</evidence>
<evidence type="ECO:0000256" key="4">
    <source>
        <dbReference type="ARBA" id="ARBA00016107"/>
    </source>
</evidence>
<dbReference type="GO" id="GO:0051082">
    <property type="term" value="F:unfolded protein binding"/>
    <property type="evidence" value="ECO:0007669"/>
    <property type="project" value="EnsemblFungi"/>
</dbReference>
<dbReference type="NCBIfam" id="NF041083">
    <property type="entry name" value="thermosome_beta"/>
    <property type="match status" value="1"/>
</dbReference>
<dbReference type="Pfam" id="PF00118">
    <property type="entry name" value="Cpn60_TCP1"/>
    <property type="match status" value="1"/>
</dbReference>
<dbReference type="PRINTS" id="PR00304">
    <property type="entry name" value="TCOMPLEXTCP1"/>
</dbReference>
<evidence type="ECO:0000256" key="1">
    <source>
        <dbReference type="ARBA" id="ARBA00004496"/>
    </source>
</evidence>
<protein>
    <recommendedName>
        <fullName evidence="4 10">T-complex protein 1 subunit delta</fullName>
    </recommendedName>
</protein>
<dbReference type="STRING" id="931890.G8JWZ0"/>
<evidence type="ECO:0000256" key="8">
    <source>
        <dbReference type="ARBA" id="ARBA00023186"/>
    </source>
</evidence>
<dbReference type="NCBIfam" id="NF041082">
    <property type="entry name" value="thermosome_alpha"/>
    <property type="match status" value="1"/>
</dbReference>
<evidence type="ECO:0000256" key="2">
    <source>
        <dbReference type="ARBA" id="ARBA00008020"/>
    </source>
</evidence>
<keyword evidence="7 9" id="KW-0067">ATP-binding</keyword>
<dbReference type="InterPro" id="IPR053374">
    <property type="entry name" value="TCP-1_chaperonin"/>
</dbReference>